<evidence type="ECO:0000313" key="2">
    <source>
        <dbReference type="EMBL" id="MFC6281187.1"/>
    </source>
</evidence>
<comment type="caution">
    <text evidence="2">The sequence shown here is derived from an EMBL/GenBank/DDBJ whole genome shotgun (WGS) entry which is preliminary data.</text>
</comment>
<name>A0ABW1TV73_9BURK</name>
<dbReference type="Proteomes" id="UP001596270">
    <property type="component" value="Unassembled WGS sequence"/>
</dbReference>
<feature type="region of interest" description="Disordered" evidence="1">
    <location>
        <begin position="135"/>
        <end position="165"/>
    </location>
</feature>
<gene>
    <name evidence="2" type="ORF">ACFQND_08100</name>
</gene>
<protein>
    <submittedName>
        <fullName evidence="2">Uncharacterized protein</fullName>
    </submittedName>
</protein>
<accession>A0ABW1TV73</accession>
<dbReference type="EMBL" id="JBHSRS010000017">
    <property type="protein sequence ID" value="MFC6281187.1"/>
    <property type="molecule type" value="Genomic_DNA"/>
</dbReference>
<feature type="region of interest" description="Disordered" evidence="1">
    <location>
        <begin position="65"/>
        <end position="97"/>
    </location>
</feature>
<evidence type="ECO:0000313" key="3">
    <source>
        <dbReference type="Proteomes" id="UP001596270"/>
    </source>
</evidence>
<sequence length="165" mass="17641">MHRHDADTRKALGLTAFIFQHFCPGGNDEWIPFCHLANIDDNHWLAELLLPVNQKAHHMATAKKAASKAAAKTKKVTAPAKAANAVKKAPAKKAPVSKTAKAVAKLSAKIATLTERKNKIGTEITALKDQRAALKNAPVAGEHAQAKTTPKPVAQAKKAKPKAKK</sequence>
<feature type="compositionally biased region" description="Low complexity" evidence="1">
    <location>
        <begin position="146"/>
        <end position="156"/>
    </location>
</feature>
<proteinExistence type="predicted"/>
<evidence type="ECO:0000256" key="1">
    <source>
        <dbReference type="SAM" id="MobiDB-lite"/>
    </source>
</evidence>
<keyword evidence="3" id="KW-1185">Reference proteome</keyword>
<reference evidence="3" key="1">
    <citation type="journal article" date="2019" name="Int. J. Syst. Evol. Microbiol.">
        <title>The Global Catalogue of Microorganisms (GCM) 10K type strain sequencing project: providing services to taxonomists for standard genome sequencing and annotation.</title>
        <authorList>
            <consortium name="The Broad Institute Genomics Platform"/>
            <consortium name="The Broad Institute Genome Sequencing Center for Infectious Disease"/>
            <person name="Wu L."/>
            <person name="Ma J."/>
        </authorList>
    </citation>
    <scope>NUCLEOTIDE SEQUENCE [LARGE SCALE GENOMIC DNA]</scope>
    <source>
        <strain evidence="3">CCUG 39402</strain>
    </source>
</reference>
<organism evidence="2 3">
    <name type="scientific">Polaromonas aquatica</name>
    <dbReference type="NCBI Taxonomy" id="332657"/>
    <lineage>
        <taxon>Bacteria</taxon>
        <taxon>Pseudomonadati</taxon>
        <taxon>Pseudomonadota</taxon>
        <taxon>Betaproteobacteria</taxon>
        <taxon>Burkholderiales</taxon>
        <taxon>Comamonadaceae</taxon>
        <taxon>Polaromonas</taxon>
    </lineage>
</organism>